<feature type="compositionally biased region" description="Low complexity" evidence="2">
    <location>
        <begin position="358"/>
        <end position="379"/>
    </location>
</feature>
<sequence length="1104" mass="124021">MKVYQDQFDTLLSKLDITESHAISMFLAGMNTDIAMMVSMFKPRNLTDICCVANLQEATNESRTKSKPMYTGYKNIVSNSSGSYRGSNVSTSNNKPLLALPTPKQTFNSGRKQLNLQKARQLGCKLKATCPLQIIVAGGNQLGSNQQLQTEIQELLTEFEDVFIVPKCLPPNKSLDYNIPLKEGVIAVNIRPYRQLNKQTIKDKFPNPVIKELIGELYGEKKGVLKWTEEATLAFKDLQQAMMLISTDSNELIDPVKSTWVTDSKLKSVIKGLQQGLLHGSKYTWSAKELIMKGKLVVGNEEAVRLQLIAHFHSSVVGGHLGVSTKDANQKFLRSLPSSWSQVSLIMRTKPGNVAFVSSDSTSSTNEVSTTYGVSTSSGHNSQREGSSSYTDELMRPTKHDEPKAMVTIDGEGVEWTGYAKDDIENYALMAFNSNNLGSDTEVTSCSKECEKTYAKLKKLYDEQMKQLGDASIEIQAYTLALKKVEAQLVCHQKNQLAYEEKIRFMKIDLDDKTNLLIYHKKLLAEAEKEKEELKTKHKIFQSSSKGLSKLLNSQMSAKDKSKLGYGTQIHEGVLNYENEVLENVFDSRSSDVEDSHVNDRFPKVEGMHVVPPLMTGIYMPPKSDFGIDESKFTYGPKQYKNSESDAKTSDLASCESNSSVETLESVPKLVESKPKYAPIIEEYKSKNDDEYVFKAIVEQEIPSCAFINTVKHDNPHQTLKGKGIINSGCSRHMTWNKAYLIEYQDFNGGPVTFGGSKCQITEMFDKKNKVLFIDTECLVLSLDFKLPDKNQVLFRVHRQNNMYSFNLENIVPFGGLACLIAKATVDESNKWHRRFRWVFFLGTKDETSGILKDFIRQIKNQLNQKVKTIRCDNGTEFKNIDIIELYASKGIKREYSNARTSQQNGVTEKKNRTFIEPVTTENKANKTAGLKEANNSTGTQDNIDAGNSKMEAEHVQEYFVLPLWSFYTSTEKRSEAKNGDQKLNGDTVNTASPLRDVSAARPSYPDLLTYANQDDSQVPSLEDIYEIPNDGIFTSASYDAEGAVADFTNLESTVNVNKPKKISQALEDESWVNAMQDELLQFKTQQVWILVDLPFGKKVIRTK</sequence>
<dbReference type="PANTHER" id="PTHR42648:SF32">
    <property type="entry name" value="RIBONUCLEASE H-LIKE DOMAIN, GAG-PRE-INTEGRASE DOMAIN PROTEIN-RELATED"/>
    <property type="match status" value="1"/>
</dbReference>
<name>A0A6L2N5I2_TANCI</name>
<protein>
    <submittedName>
        <fullName evidence="4">Ribonuclease H-like domain-containing protein</fullName>
    </submittedName>
</protein>
<dbReference type="Gene3D" id="3.30.420.10">
    <property type="entry name" value="Ribonuclease H-like superfamily/Ribonuclease H"/>
    <property type="match status" value="1"/>
</dbReference>
<feature type="coiled-coil region" evidence="1">
    <location>
        <begin position="517"/>
        <end position="544"/>
    </location>
</feature>
<dbReference type="InterPro" id="IPR001584">
    <property type="entry name" value="Integrase_cat-core"/>
</dbReference>
<feature type="region of interest" description="Disordered" evidence="2">
    <location>
        <begin position="919"/>
        <end position="946"/>
    </location>
</feature>
<organism evidence="4">
    <name type="scientific">Tanacetum cinerariifolium</name>
    <name type="common">Dalmatian daisy</name>
    <name type="synonym">Chrysanthemum cinerariifolium</name>
    <dbReference type="NCBI Taxonomy" id="118510"/>
    <lineage>
        <taxon>Eukaryota</taxon>
        <taxon>Viridiplantae</taxon>
        <taxon>Streptophyta</taxon>
        <taxon>Embryophyta</taxon>
        <taxon>Tracheophyta</taxon>
        <taxon>Spermatophyta</taxon>
        <taxon>Magnoliopsida</taxon>
        <taxon>eudicotyledons</taxon>
        <taxon>Gunneridae</taxon>
        <taxon>Pentapetalae</taxon>
        <taxon>asterids</taxon>
        <taxon>campanulids</taxon>
        <taxon>Asterales</taxon>
        <taxon>Asteraceae</taxon>
        <taxon>Asteroideae</taxon>
        <taxon>Anthemideae</taxon>
        <taxon>Anthemidinae</taxon>
        <taxon>Tanacetum</taxon>
    </lineage>
</organism>
<reference evidence="4" key="1">
    <citation type="journal article" date="2019" name="Sci. Rep.">
        <title>Draft genome of Tanacetum cinerariifolium, the natural source of mosquito coil.</title>
        <authorList>
            <person name="Yamashiro T."/>
            <person name="Shiraishi A."/>
            <person name="Satake H."/>
            <person name="Nakayama K."/>
        </authorList>
    </citation>
    <scope>NUCLEOTIDE SEQUENCE</scope>
</reference>
<dbReference type="AlphaFoldDB" id="A0A6L2N5I2"/>
<keyword evidence="1" id="KW-0175">Coiled coil</keyword>
<evidence type="ECO:0000256" key="1">
    <source>
        <dbReference type="SAM" id="Coils"/>
    </source>
</evidence>
<dbReference type="EMBL" id="BKCJ010008163">
    <property type="protein sequence ID" value="GEU80879.1"/>
    <property type="molecule type" value="Genomic_DNA"/>
</dbReference>
<dbReference type="InterPro" id="IPR036397">
    <property type="entry name" value="RNaseH_sf"/>
</dbReference>
<feature type="compositionally biased region" description="Polar residues" evidence="2">
    <location>
        <begin position="380"/>
        <end position="391"/>
    </location>
</feature>
<dbReference type="SUPFAM" id="SSF53098">
    <property type="entry name" value="Ribonuclease H-like"/>
    <property type="match status" value="1"/>
</dbReference>
<gene>
    <name evidence="4" type="ORF">Tci_052857</name>
</gene>
<comment type="caution">
    <text evidence="4">The sequence shown here is derived from an EMBL/GenBank/DDBJ whole genome shotgun (WGS) entry which is preliminary data.</text>
</comment>
<evidence type="ECO:0000259" key="3">
    <source>
        <dbReference type="PROSITE" id="PS50994"/>
    </source>
</evidence>
<dbReference type="InterPro" id="IPR039537">
    <property type="entry name" value="Retrotran_Ty1/copia-like"/>
</dbReference>
<evidence type="ECO:0000313" key="4">
    <source>
        <dbReference type="EMBL" id="GEU80879.1"/>
    </source>
</evidence>
<evidence type="ECO:0000256" key="2">
    <source>
        <dbReference type="SAM" id="MobiDB-lite"/>
    </source>
</evidence>
<dbReference type="InterPro" id="IPR012337">
    <property type="entry name" value="RNaseH-like_sf"/>
</dbReference>
<proteinExistence type="predicted"/>
<feature type="region of interest" description="Disordered" evidence="2">
    <location>
        <begin position="358"/>
        <end position="398"/>
    </location>
</feature>
<accession>A0A6L2N5I2</accession>
<feature type="domain" description="Integrase catalytic" evidence="3">
    <location>
        <begin position="837"/>
        <end position="963"/>
    </location>
</feature>
<dbReference type="GO" id="GO:0003676">
    <property type="term" value="F:nucleic acid binding"/>
    <property type="evidence" value="ECO:0007669"/>
    <property type="project" value="InterPro"/>
</dbReference>
<dbReference type="PANTHER" id="PTHR42648">
    <property type="entry name" value="TRANSPOSASE, PUTATIVE-RELATED"/>
    <property type="match status" value="1"/>
</dbReference>
<feature type="compositionally biased region" description="Polar residues" evidence="2">
    <location>
        <begin position="934"/>
        <end position="943"/>
    </location>
</feature>
<dbReference type="GO" id="GO:0015074">
    <property type="term" value="P:DNA integration"/>
    <property type="evidence" value="ECO:0007669"/>
    <property type="project" value="InterPro"/>
</dbReference>
<dbReference type="PROSITE" id="PS50994">
    <property type="entry name" value="INTEGRASE"/>
    <property type="match status" value="1"/>
</dbReference>